<name>A0A1R0H214_9FUNG</name>
<protein>
    <submittedName>
        <fullName evidence="1">Uncharacterized protein</fullName>
    </submittedName>
</protein>
<evidence type="ECO:0000313" key="2">
    <source>
        <dbReference type="Proteomes" id="UP000187455"/>
    </source>
</evidence>
<comment type="caution">
    <text evidence="1">The sequence shown here is derived from an EMBL/GenBank/DDBJ whole genome shotgun (WGS) entry which is preliminary data.</text>
</comment>
<evidence type="ECO:0000313" key="1">
    <source>
        <dbReference type="EMBL" id="OLY83160.1"/>
    </source>
</evidence>
<dbReference type="Proteomes" id="UP000187455">
    <property type="component" value="Unassembled WGS sequence"/>
</dbReference>
<dbReference type="AlphaFoldDB" id="A0A1R0H214"/>
<reference evidence="1 2" key="1">
    <citation type="journal article" date="2016" name="Mol. Biol. Evol.">
        <title>Genome-Wide Survey of Gut Fungi (Harpellales) Reveals the First Horizontally Transferred Ubiquitin Gene from a Mosquito Host.</title>
        <authorList>
            <person name="Wang Y."/>
            <person name="White M.M."/>
            <person name="Kvist S."/>
            <person name="Moncalvo J.M."/>
        </authorList>
    </citation>
    <scope>NUCLEOTIDE SEQUENCE [LARGE SCALE GENOMIC DNA]</scope>
    <source>
        <strain evidence="1 2">ALG-7-W6</strain>
    </source>
</reference>
<organism evidence="1 2">
    <name type="scientific">Smittium mucronatum</name>
    <dbReference type="NCBI Taxonomy" id="133383"/>
    <lineage>
        <taxon>Eukaryota</taxon>
        <taxon>Fungi</taxon>
        <taxon>Fungi incertae sedis</taxon>
        <taxon>Zoopagomycota</taxon>
        <taxon>Kickxellomycotina</taxon>
        <taxon>Harpellomycetes</taxon>
        <taxon>Harpellales</taxon>
        <taxon>Legeriomycetaceae</taxon>
        <taxon>Smittium</taxon>
    </lineage>
</organism>
<keyword evidence="2" id="KW-1185">Reference proteome</keyword>
<proteinExistence type="predicted"/>
<gene>
    <name evidence="1" type="ORF">AYI68_g2705</name>
</gene>
<accession>A0A1R0H214</accession>
<dbReference type="EMBL" id="LSSL01001043">
    <property type="protein sequence ID" value="OLY83160.1"/>
    <property type="molecule type" value="Genomic_DNA"/>
</dbReference>
<sequence>MTYPVFYLIVLLLSSDPNPHVRFSPVIPTVGALQKNIFSVQGAIGLLMEIRSEGGIPAKNSLLDLGDISFSDNALSSTSQFPARQKFCGNDLLQSSWY</sequence>